<reference evidence="1 2" key="1">
    <citation type="journal article" date="2019" name="Nat. Ecol. Evol.">
        <title>Megaphylogeny resolves global patterns of mushroom evolution.</title>
        <authorList>
            <person name="Varga T."/>
            <person name="Krizsan K."/>
            <person name="Foldi C."/>
            <person name="Dima B."/>
            <person name="Sanchez-Garcia M."/>
            <person name="Sanchez-Ramirez S."/>
            <person name="Szollosi G.J."/>
            <person name="Szarkandi J.G."/>
            <person name="Papp V."/>
            <person name="Albert L."/>
            <person name="Andreopoulos W."/>
            <person name="Angelini C."/>
            <person name="Antonin V."/>
            <person name="Barry K.W."/>
            <person name="Bougher N.L."/>
            <person name="Buchanan P."/>
            <person name="Buyck B."/>
            <person name="Bense V."/>
            <person name="Catcheside P."/>
            <person name="Chovatia M."/>
            <person name="Cooper J."/>
            <person name="Damon W."/>
            <person name="Desjardin D."/>
            <person name="Finy P."/>
            <person name="Geml J."/>
            <person name="Haridas S."/>
            <person name="Hughes K."/>
            <person name="Justo A."/>
            <person name="Karasinski D."/>
            <person name="Kautmanova I."/>
            <person name="Kiss B."/>
            <person name="Kocsube S."/>
            <person name="Kotiranta H."/>
            <person name="LaButti K.M."/>
            <person name="Lechner B.E."/>
            <person name="Liimatainen K."/>
            <person name="Lipzen A."/>
            <person name="Lukacs Z."/>
            <person name="Mihaltcheva S."/>
            <person name="Morgado L.N."/>
            <person name="Niskanen T."/>
            <person name="Noordeloos M.E."/>
            <person name="Ohm R.A."/>
            <person name="Ortiz-Santana B."/>
            <person name="Ovrebo C."/>
            <person name="Racz N."/>
            <person name="Riley R."/>
            <person name="Savchenko A."/>
            <person name="Shiryaev A."/>
            <person name="Soop K."/>
            <person name="Spirin V."/>
            <person name="Szebenyi C."/>
            <person name="Tomsovsky M."/>
            <person name="Tulloss R.E."/>
            <person name="Uehling J."/>
            <person name="Grigoriev I.V."/>
            <person name="Vagvolgyi C."/>
            <person name="Papp T."/>
            <person name="Martin F.M."/>
            <person name="Miettinen O."/>
            <person name="Hibbett D.S."/>
            <person name="Nagy L.G."/>
        </authorList>
    </citation>
    <scope>NUCLEOTIDE SEQUENCE [LARGE SCALE GENOMIC DNA]</scope>
    <source>
        <strain evidence="1 2">FP101781</strain>
    </source>
</reference>
<keyword evidence="2" id="KW-1185">Reference proteome</keyword>
<dbReference type="AlphaFoldDB" id="A0A4Y7SZ20"/>
<evidence type="ECO:0000313" key="1">
    <source>
        <dbReference type="EMBL" id="TEB26961.1"/>
    </source>
</evidence>
<sequence length="200" mass="21974">RWRNALKTSIGMASTTADVLKRFDEVYLAKVESIQTEQDRLDAIALLNPFIVELQNNDQSDKMSREFLELKRDIEAFVNRRSAPQSLTTPHGSNRAPQIRIAQQAIAQSSASMLAALGIGAKTSPVIASLQEQREKKVENLRNIHRAMTAMTELVIPAPAPKLAAEQITAPDIAAMLRGLGVFAELWVSVSSVTAQLLRS</sequence>
<proteinExistence type="predicted"/>
<feature type="non-terminal residue" evidence="1">
    <location>
        <position position="1"/>
    </location>
</feature>
<comment type="caution">
    <text evidence="1">The sequence shown here is derived from an EMBL/GenBank/DDBJ whole genome shotgun (WGS) entry which is preliminary data.</text>
</comment>
<accession>A0A4Y7SZ20</accession>
<protein>
    <submittedName>
        <fullName evidence="1">Uncharacterized protein</fullName>
    </submittedName>
</protein>
<evidence type="ECO:0000313" key="2">
    <source>
        <dbReference type="Proteomes" id="UP000298030"/>
    </source>
</evidence>
<gene>
    <name evidence="1" type="ORF">FA13DRAFT_1635159</name>
</gene>
<organism evidence="1 2">
    <name type="scientific">Coprinellus micaceus</name>
    <name type="common">Glistening ink-cap mushroom</name>
    <name type="synonym">Coprinus micaceus</name>
    <dbReference type="NCBI Taxonomy" id="71717"/>
    <lineage>
        <taxon>Eukaryota</taxon>
        <taxon>Fungi</taxon>
        <taxon>Dikarya</taxon>
        <taxon>Basidiomycota</taxon>
        <taxon>Agaricomycotina</taxon>
        <taxon>Agaricomycetes</taxon>
        <taxon>Agaricomycetidae</taxon>
        <taxon>Agaricales</taxon>
        <taxon>Agaricineae</taxon>
        <taxon>Psathyrellaceae</taxon>
        <taxon>Coprinellus</taxon>
    </lineage>
</organism>
<dbReference type="OrthoDB" id="2891304at2759"/>
<dbReference type="Proteomes" id="UP000298030">
    <property type="component" value="Unassembled WGS sequence"/>
</dbReference>
<dbReference type="EMBL" id="QPFP01000044">
    <property type="protein sequence ID" value="TEB26961.1"/>
    <property type="molecule type" value="Genomic_DNA"/>
</dbReference>
<name>A0A4Y7SZ20_COPMI</name>